<feature type="signal peptide" evidence="1">
    <location>
        <begin position="1"/>
        <end position="22"/>
    </location>
</feature>
<name>A0A371XCD5_9HYPH</name>
<comment type="caution">
    <text evidence="2">The sequence shown here is derived from an EMBL/GenBank/DDBJ whole genome shotgun (WGS) entry which is preliminary data.</text>
</comment>
<accession>A0A371XCD5</accession>
<dbReference type="AlphaFoldDB" id="A0A371XCD5"/>
<proteinExistence type="predicted"/>
<keyword evidence="1" id="KW-0732">Signal</keyword>
<reference evidence="3" key="1">
    <citation type="submission" date="2018-08" db="EMBL/GenBank/DDBJ databases">
        <authorList>
            <person name="Im W.T."/>
        </authorList>
    </citation>
    <scope>NUCLEOTIDE SEQUENCE [LARGE SCALE GENOMIC DNA]</scope>
    <source>
        <strain evidence="3">LA-28</strain>
    </source>
</reference>
<dbReference type="EMBL" id="QURN01000010">
    <property type="protein sequence ID" value="RFC66898.1"/>
    <property type="molecule type" value="Genomic_DNA"/>
</dbReference>
<evidence type="ECO:0000313" key="3">
    <source>
        <dbReference type="Proteomes" id="UP000262379"/>
    </source>
</evidence>
<organism evidence="2 3">
    <name type="scientific">Mesorhizobium denitrificans</name>
    <dbReference type="NCBI Taxonomy" id="2294114"/>
    <lineage>
        <taxon>Bacteria</taxon>
        <taxon>Pseudomonadati</taxon>
        <taxon>Pseudomonadota</taxon>
        <taxon>Alphaproteobacteria</taxon>
        <taxon>Hyphomicrobiales</taxon>
        <taxon>Phyllobacteriaceae</taxon>
        <taxon>Mesorhizobium</taxon>
    </lineage>
</organism>
<dbReference type="Pfam" id="PF06186">
    <property type="entry name" value="DUF992"/>
    <property type="match status" value="1"/>
</dbReference>
<sequence length="161" mass="16548">MPGKLVVLAGMVMALLAAPAESNEAGVDLGSLDCAIEAGTGFIFGSTKDLRCTFTPANPEFLPESYFGTVTKYGLDIGSTRETVMRWLVLAPSTNIYAPGALAGNYIGASAEVTAGIGAGANVLVGGAGPSFTLQPVSWQTQKGMNLAVGVSQFELRSINN</sequence>
<dbReference type="InterPro" id="IPR009333">
    <property type="entry name" value="DUF992"/>
</dbReference>
<protein>
    <submittedName>
        <fullName evidence="2">DUF992 domain-containing protein</fullName>
    </submittedName>
</protein>
<feature type="chain" id="PRO_5016986672" evidence="1">
    <location>
        <begin position="23"/>
        <end position="161"/>
    </location>
</feature>
<keyword evidence="3" id="KW-1185">Reference proteome</keyword>
<gene>
    <name evidence="2" type="ORF">DY251_13700</name>
</gene>
<evidence type="ECO:0000313" key="2">
    <source>
        <dbReference type="EMBL" id="RFC66898.1"/>
    </source>
</evidence>
<dbReference type="Proteomes" id="UP000262379">
    <property type="component" value="Unassembled WGS sequence"/>
</dbReference>
<evidence type="ECO:0000256" key="1">
    <source>
        <dbReference type="SAM" id="SignalP"/>
    </source>
</evidence>